<reference evidence="5 6" key="1">
    <citation type="submission" date="2023-10" db="EMBL/GenBank/DDBJ databases">
        <title>Draft genome sequence of Xylaria bambusicola isolate GMP-LS, the root and basal stem rot pathogen of sugarcane in Indonesia.</title>
        <authorList>
            <person name="Selvaraj P."/>
            <person name="Muralishankar V."/>
            <person name="Muruganantham S."/>
            <person name="Sp S."/>
            <person name="Haryani S."/>
            <person name="Lau K.J.X."/>
            <person name="Naqvi N.I."/>
        </authorList>
    </citation>
    <scope>NUCLEOTIDE SEQUENCE [LARGE SCALE GENOMIC DNA]</scope>
    <source>
        <strain evidence="5">GMP-LS</strain>
    </source>
</reference>
<dbReference type="AlphaFoldDB" id="A0AAN7ZCQ5"/>
<dbReference type="InterPro" id="IPR053137">
    <property type="entry name" value="NLR-like"/>
</dbReference>
<dbReference type="GO" id="GO:0004672">
    <property type="term" value="F:protein kinase activity"/>
    <property type="evidence" value="ECO:0007669"/>
    <property type="project" value="InterPro"/>
</dbReference>
<feature type="chain" id="PRO_5043037468" description="Protein kinase domain-containing protein" evidence="3">
    <location>
        <begin position="19"/>
        <end position="1119"/>
    </location>
</feature>
<proteinExistence type="predicted"/>
<protein>
    <recommendedName>
        <fullName evidence="4">Protein kinase domain-containing protein</fullName>
    </recommendedName>
</protein>
<evidence type="ECO:0000313" key="5">
    <source>
        <dbReference type="EMBL" id="KAK5634956.1"/>
    </source>
</evidence>
<dbReference type="Gene3D" id="1.25.40.10">
    <property type="entry name" value="Tetratricopeptide repeat domain"/>
    <property type="match status" value="4"/>
</dbReference>
<dbReference type="InterPro" id="IPR011009">
    <property type="entry name" value="Kinase-like_dom_sf"/>
</dbReference>
<dbReference type="SUPFAM" id="SSF56112">
    <property type="entry name" value="Protein kinase-like (PK-like)"/>
    <property type="match status" value="1"/>
</dbReference>
<dbReference type="PRINTS" id="PR00381">
    <property type="entry name" value="KINESINLIGHT"/>
</dbReference>
<dbReference type="PANTHER" id="PTHR46082:SF11">
    <property type="entry name" value="AAA+ ATPASE DOMAIN-CONTAINING PROTEIN-RELATED"/>
    <property type="match status" value="1"/>
</dbReference>
<feature type="signal peptide" evidence="3">
    <location>
        <begin position="1"/>
        <end position="18"/>
    </location>
</feature>
<dbReference type="SUPFAM" id="SSF48452">
    <property type="entry name" value="TPR-like"/>
    <property type="match status" value="4"/>
</dbReference>
<dbReference type="GO" id="GO:0005524">
    <property type="term" value="F:ATP binding"/>
    <property type="evidence" value="ECO:0007669"/>
    <property type="project" value="UniProtKB-UniRule"/>
</dbReference>
<dbReference type="PROSITE" id="PS00107">
    <property type="entry name" value="PROTEIN_KINASE_ATP"/>
    <property type="match status" value="1"/>
</dbReference>
<keyword evidence="1" id="KW-0547">Nucleotide-binding</keyword>
<feature type="domain" description="Protein kinase" evidence="4">
    <location>
        <begin position="125"/>
        <end position="409"/>
    </location>
</feature>
<dbReference type="InterPro" id="IPR011990">
    <property type="entry name" value="TPR-like_helical_dom_sf"/>
</dbReference>
<dbReference type="PROSITE" id="PS50011">
    <property type="entry name" value="PROTEIN_KINASE_DOM"/>
    <property type="match status" value="1"/>
</dbReference>
<evidence type="ECO:0000256" key="3">
    <source>
        <dbReference type="SAM" id="SignalP"/>
    </source>
</evidence>
<gene>
    <name evidence="5" type="ORF">RRF57_010668</name>
</gene>
<dbReference type="InterPro" id="IPR000719">
    <property type="entry name" value="Prot_kinase_dom"/>
</dbReference>
<dbReference type="EMBL" id="JAWHQM010000046">
    <property type="protein sequence ID" value="KAK5634956.1"/>
    <property type="molecule type" value="Genomic_DNA"/>
</dbReference>
<feature type="region of interest" description="Disordered" evidence="2">
    <location>
        <begin position="30"/>
        <end position="66"/>
    </location>
</feature>
<evidence type="ECO:0000256" key="1">
    <source>
        <dbReference type="PROSITE-ProRule" id="PRU10141"/>
    </source>
</evidence>
<evidence type="ECO:0000256" key="2">
    <source>
        <dbReference type="SAM" id="MobiDB-lite"/>
    </source>
</evidence>
<sequence>MSAFSALGLHCITSGALTTVPTTVPRLFISNPTRPDSSKENRTNTSLFHFGRPRRSAQQPSTSLPGSIMPSYSEWDFTNSWSNPRLVSGSEVLHLEAVLPGEFNFLSFLATAQALHVPFLPITWEAARQDIGFGGTSRIHQSLLNIQTSFAFKRIHDPEKQQKTEEQLFRALIIEILVLGHPAIREHPNIAHLQGICWDISPKDDKPWPVLVFEKSQYGDLYNFAKSPRGRELGISQRLKLCVDIGTAIMDIHSNILKEESGEYCAKVIDFGYATRYADDRHKIKLPARTPPWNAPEHNRDREWIPLDAARTDIFSFGMLCFWLLFEPHLSGIVTSPLDPSVVEACMRESVETLSKIKGDLLVYVGRLLTTEIDFGDTEQNALKEFFASTLSPDPQERSMNFRVLLSYLDPSRNAIVETEYTPLMANFKIEGSFGGFYRSDYRLRLYIAQKLLESYQLCPSLAFQMAICYVLGFGVPRNKEKVTEILQQFLLDGLFIAETIVQALDQIEYVPPMIDTLIQSGHLQTLDSGYTYLEHGKLEEAEKYISQEIQDLADAFTQNSLPVAVMKSNLQEIYSTRGQWEKLEEIQMDIVEIHKTLLGHDHHSTIYSMTHLSATYWELGKWEDAKELQVEVVETSKRVLGIENVHTRETMRALASTYRSLGDWQMAEKLEVELLDWAKTVQGMEHDATLATMSNLALTFWNQGRWKEAEELQVKVVEMGDTVLRTEHPKTLTRMANLASTYREQGRWTDAQGLEERIMNTRMRVLGLEHPDTLTSMTNLASTYFSQGDWQAAERLEGEVMALSRRVRGMEHPETLTTISNLASTYRARGKWKEAEKLETEVVETSTRVLGAEHPDTLISIGNLATTYIRQGDYQRAEALQLQAMEIGRRVLGIEHPDTLTSSSNLAMTYKMQGRWSQAEKLLLEVLETSRGIPGMGMENLDTQSTMNNLALMYVGQERWKEAEELELQVTETRKRLLGTEHPYTRASIANLAALYKRQARWEEAEELLTPLVETSERLLGVDHPETWDGIIKLVGTLMSLGRHSEAIVLMKDAFQRTIEILGPVDALVSLMRAVEDQGIVEALALLERVGEQGRERLLEGLREKLREREEGVLTLKK</sequence>
<dbReference type="Pfam" id="PF13374">
    <property type="entry name" value="TPR_10"/>
    <property type="match status" value="1"/>
</dbReference>
<dbReference type="InterPro" id="IPR017441">
    <property type="entry name" value="Protein_kinase_ATP_BS"/>
</dbReference>
<name>A0AAN7ZCQ5_9PEZI</name>
<organism evidence="5 6">
    <name type="scientific">Xylaria bambusicola</name>
    <dbReference type="NCBI Taxonomy" id="326684"/>
    <lineage>
        <taxon>Eukaryota</taxon>
        <taxon>Fungi</taxon>
        <taxon>Dikarya</taxon>
        <taxon>Ascomycota</taxon>
        <taxon>Pezizomycotina</taxon>
        <taxon>Sordariomycetes</taxon>
        <taxon>Xylariomycetidae</taxon>
        <taxon>Xylariales</taxon>
        <taxon>Xylariaceae</taxon>
        <taxon>Xylaria</taxon>
    </lineage>
</organism>
<evidence type="ECO:0000313" key="6">
    <source>
        <dbReference type="Proteomes" id="UP001305414"/>
    </source>
</evidence>
<feature type="compositionally biased region" description="Polar residues" evidence="2">
    <location>
        <begin position="56"/>
        <end position="65"/>
    </location>
</feature>
<dbReference type="PANTHER" id="PTHR46082">
    <property type="entry name" value="ATP/GTP-BINDING PROTEIN-RELATED"/>
    <property type="match status" value="1"/>
</dbReference>
<keyword evidence="1" id="KW-0067">ATP-binding</keyword>
<dbReference type="SMART" id="SM00220">
    <property type="entry name" value="S_TKc"/>
    <property type="match status" value="1"/>
</dbReference>
<accession>A0AAN7ZCQ5</accession>
<keyword evidence="6" id="KW-1185">Reference proteome</keyword>
<dbReference type="Proteomes" id="UP001305414">
    <property type="component" value="Unassembled WGS sequence"/>
</dbReference>
<dbReference type="Pfam" id="PF13424">
    <property type="entry name" value="TPR_12"/>
    <property type="match status" value="5"/>
</dbReference>
<evidence type="ECO:0000259" key="4">
    <source>
        <dbReference type="PROSITE" id="PS50011"/>
    </source>
</evidence>
<comment type="caution">
    <text evidence="5">The sequence shown here is derived from an EMBL/GenBank/DDBJ whole genome shotgun (WGS) entry which is preliminary data.</text>
</comment>
<keyword evidence="3" id="KW-0732">Signal</keyword>
<feature type="binding site" evidence="1">
    <location>
        <position position="153"/>
    </location>
    <ligand>
        <name>ATP</name>
        <dbReference type="ChEBI" id="CHEBI:30616"/>
    </ligand>
</feature>
<dbReference type="Gene3D" id="1.10.510.10">
    <property type="entry name" value="Transferase(Phosphotransferase) domain 1"/>
    <property type="match status" value="1"/>
</dbReference>